<keyword evidence="2" id="KW-1185">Reference proteome</keyword>
<organism evidence="1 2">
    <name type="scientific">Lentinula aff. detonsa</name>
    <dbReference type="NCBI Taxonomy" id="2804958"/>
    <lineage>
        <taxon>Eukaryota</taxon>
        <taxon>Fungi</taxon>
        <taxon>Dikarya</taxon>
        <taxon>Basidiomycota</taxon>
        <taxon>Agaricomycotina</taxon>
        <taxon>Agaricomycetes</taxon>
        <taxon>Agaricomycetidae</taxon>
        <taxon>Agaricales</taxon>
        <taxon>Marasmiineae</taxon>
        <taxon>Omphalotaceae</taxon>
        <taxon>Lentinula</taxon>
    </lineage>
</organism>
<evidence type="ECO:0000313" key="1">
    <source>
        <dbReference type="EMBL" id="KAJ3780214.1"/>
    </source>
</evidence>
<dbReference type="Proteomes" id="UP001163798">
    <property type="component" value="Unassembled WGS sequence"/>
</dbReference>
<sequence>IYVLKWPSKSPDINPIENAWAELERRLHKLHPAPRSLTQLWTAIETIWYSAEFNEYVIHLYASFPRRIQGLLDKKGRWLKY</sequence>
<feature type="non-terminal residue" evidence="1">
    <location>
        <position position="81"/>
    </location>
</feature>
<evidence type="ECO:0008006" key="3">
    <source>
        <dbReference type="Google" id="ProtNLM"/>
    </source>
</evidence>
<dbReference type="GO" id="GO:0003676">
    <property type="term" value="F:nucleic acid binding"/>
    <property type="evidence" value="ECO:0007669"/>
    <property type="project" value="InterPro"/>
</dbReference>
<dbReference type="Gene3D" id="3.30.420.10">
    <property type="entry name" value="Ribonuclease H-like superfamily/Ribonuclease H"/>
    <property type="match status" value="1"/>
</dbReference>
<evidence type="ECO:0000313" key="2">
    <source>
        <dbReference type="Proteomes" id="UP001163798"/>
    </source>
</evidence>
<gene>
    <name evidence="1" type="ORF">GGU10DRAFT_418234</name>
</gene>
<reference evidence="1" key="1">
    <citation type="submission" date="2022-08" db="EMBL/GenBank/DDBJ databases">
        <authorList>
            <consortium name="DOE Joint Genome Institute"/>
            <person name="Min B."/>
            <person name="Riley R."/>
            <person name="Sierra-Patev S."/>
            <person name="Naranjo-Ortiz M."/>
            <person name="Looney B."/>
            <person name="Konkel Z."/>
            <person name="Slot J.C."/>
            <person name="Sakamoto Y."/>
            <person name="Steenwyk J.L."/>
            <person name="Rokas A."/>
            <person name="Carro J."/>
            <person name="Camarero S."/>
            <person name="Ferreira P."/>
            <person name="Molpeceres G."/>
            <person name="Ruiz-Duenas F.J."/>
            <person name="Serrano A."/>
            <person name="Henrissat B."/>
            <person name="Drula E."/>
            <person name="Hughes K.W."/>
            <person name="Mata J.L."/>
            <person name="Ishikawa N.K."/>
            <person name="Vargas-Isla R."/>
            <person name="Ushijima S."/>
            <person name="Smith C.A."/>
            <person name="Ahrendt S."/>
            <person name="Andreopoulos W."/>
            <person name="He G."/>
            <person name="Labutti K."/>
            <person name="Lipzen A."/>
            <person name="Ng V."/>
            <person name="Sandor L."/>
            <person name="Barry K."/>
            <person name="Martinez A.T."/>
            <person name="Xiao Y."/>
            <person name="Gibbons J.G."/>
            <person name="Terashima K."/>
            <person name="Hibbett D.S."/>
            <person name="Grigoriev I.V."/>
        </authorList>
    </citation>
    <scope>NUCLEOTIDE SEQUENCE</scope>
    <source>
        <strain evidence="1">TFB10291</strain>
    </source>
</reference>
<dbReference type="EMBL" id="MU793852">
    <property type="protein sequence ID" value="KAJ3780214.1"/>
    <property type="molecule type" value="Genomic_DNA"/>
</dbReference>
<protein>
    <recommendedName>
        <fullName evidence="3">Tc1-like transposase DDE domain-containing protein</fullName>
    </recommendedName>
</protein>
<feature type="non-terminal residue" evidence="1">
    <location>
        <position position="1"/>
    </location>
</feature>
<dbReference type="InterPro" id="IPR036397">
    <property type="entry name" value="RNaseH_sf"/>
</dbReference>
<comment type="caution">
    <text evidence="1">The sequence shown here is derived from an EMBL/GenBank/DDBJ whole genome shotgun (WGS) entry which is preliminary data.</text>
</comment>
<name>A0AA38NJ47_9AGAR</name>
<accession>A0AA38NJ47</accession>
<proteinExistence type="predicted"/>
<dbReference type="AlphaFoldDB" id="A0AA38NJ47"/>